<protein>
    <recommendedName>
        <fullName evidence="3">Excalibur calcium-binding domain-containing protein</fullName>
    </recommendedName>
</protein>
<name>A0AB73B9F5_CORFL</name>
<dbReference type="RefSeq" id="WP_232315909.1">
    <property type="nucleotide sequence ID" value="NZ_BJNB01000039.1"/>
</dbReference>
<gene>
    <name evidence="4" type="ORF">CFL01nite_20440</name>
</gene>
<dbReference type="GeneID" id="82881611"/>
<evidence type="ECO:0000256" key="1">
    <source>
        <dbReference type="SAM" id="MobiDB-lite"/>
    </source>
</evidence>
<dbReference type="Proteomes" id="UP000315353">
    <property type="component" value="Unassembled WGS sequence"/>
</dbReference>
<sequence length="160" mass="16779">MKKLLPFLLAVPVILVVGSFSEESAPESTTTSTSSQATHSDTPVESHDVDHDPQPQGFVDTSFNDFQEPTNDAPVIVEQEAPAPEFVEQPIPAAFEEAPAPIVEEPPAPVYVEQAPAPAAPSAYYPNCAAARAAGAAPLYAGSPGYSTSLDRDRDGVACE</sequence>
<proteinExistence type="predicted"/>
<accession>A0AB73B9F5</accession>
<feature type="signal peptide" evidence="2">
    <location>
        <begin position="1"/>
        <end position="24"/>
    </location>
</feature>
<dbReference type="SMART" id="SM00894">
    <property type="entry name" value="Excalibur"/>
    <property type="match status" value="1"/>
</dbReference>
<feature type="region of interest" description="Disordered" evidence="1">
    <location>
        <begin position="22"/>
        <end position="69"/>
    </location>
</feature>
<feature type="compositionally biased region" description="Low complexity" evidence="1">
    <location>
        <begin position="22"/>
        <end position="41"/>
    </location>
</feature>
<evidence type="ECO:0000259" key="3">
    <source>
        <dbReference type="SMART" id="SM00894"/>
    </source>
</evidence>
<feature type="chain" id="PRO_5044490787" description="Excalibur calcium-binding domain-containing protein" evidence="2">
    <location>
        <begin position="25"/>
        <end position="160"/>
    </location>
</feature>
<keyword evidence="2" id="KW-0732">Signal</keyword>
<feature type="compositionally biased region" description="Basic and acidic residues" evidence="1">
    <location>
        <begin position="42"/>
        <end position="53"/>
    </location>
</feature>
<evidence type="ECO:0000256" key="2">
    <source>
        <dbReference type="SAM" id="SignalP"/>
    </source>
</evidence>
<dbReference type="EMBL" id="BJNB01000039">
    <property type="protein sequence ID" value="GEB98549.1"/>
    <property type="molecule type" value="Genomic_DNA"/>
</dbReference>
<dbReference type="Pfam" id="PF05901">
    <property type="entry name" value="Excalibur"/>
    <property type="match status" value="1"/>
</dbReference>
<dbReference type="AlphaFoldDB" id="A0AB73B9F5"/>
<feature type="domain" description="Excalibur calcium-binding" evidence="3">
    <location>
        <begin position="124"/>
        <end position="160"/>
    </location>
</feature>
<evidence type="ECO:0000313" key="5">
    <source>
        <dbReference type="Proteomes" id="UP000315353"/>
    </source>
</evidence>
<feature type="region of interest" description="Disordered" evidence="1">
    <location>
        <begin position="139"/>
        <end position="160"/>
    </location>
</feature>
<comment type="caution">
    <text evidence="4">The sequence shown here is derived from an EMBL/GenBank/DDBJ whole genome shotgun (WGS) entry which is preliminary data.</text>
</comment>
<reference evidence="4 5" key="1">
    <citation type="submission" date="2019-06" db="EMBL/GenBank/DDBJ databases">
        <title>Whole genome shotgun sequence of Corynebacterium flavescens NBRC 14136.</title>
        <authorList>
            <person name="Hosoyama A."/>
            <person name="Uohara A."/>
            <person name="Ohji S."/>
            <person name="Ichikawa N."/>
        </authorList>
    </citation>
    <scope>NUCLEOTIDE SEQUENCE [LARGE SCALE GENOMIC DNA]</scope>
    <source>
        <strain evidence="4 5">NBRC 14136</strain>
    </source>
</reference>
<dbReference type="InterPro" id="IPR008613">
    <property type="entry name" value="Excalibur_Ca-bd_domain"/>
</dbReference>
<evidence type="ECO:0000313" key="4">
    <source>
        <dbReference type="EMBL" id="GEB98549.1"/>
    </source>
</evidence>
<feature type="compositionally biased region" description="Basic and acidic residues" evidence="1">
    <location>
        <begin position="150"/>
        <end position="160"/>
    </location>
</feature>
<feature type="compositionally biased region" description="Polar residues" evidence="1">
    <location>
        <begin position="59"/>
        <end position="69"/>
    </location>
</feature>
<organism evidence="4 5">
    <name type="scientific">Corynebacterium flavescens</name>
    <dbReference type="NCBI Taxonomy" id="28028"/>
    <lineage>
        <taxon>Bacteria</taxon>
        <taxon>Bacillati</taxon>
        <taxon>Actinomycetota</taxon>
        <taxon>Actinomycetes</taxon>
        <taxon>Mycobacteriales</taxon>
        <taxon>Corynebacteriaceae</taxon>
        <taxon>Corynebacterium</taxon>
    </lineage>
</organism>